<dbReference type="GO" id="GO:0003677">
    <property type="term" value="F:DNA binding"/>
    <property type="evidence" value="ECO:0007669"/>
    <property type="project" value="UniProtKB-KW"/>
</dbReference>
<keyword evidence="5" id="KW-0378">Hydrolase</keyword>
<evidence type="ECO:0000313" key="13">
    <source>
        <dbReference type="Proteomes" id="UP001176961"/>
    </source>
</evidence>
<name>A0AA36GKF7_CYLNA</name>
<dbReference type="InterPro" id="IPR006680">
    <property type="entry name" value="Amidohydro-rel"/>
</dbReference>
<dbReference type="InterPro" id="IPR036390">
    <property type="entry name" value="WH_DNA-bd_sf"/>
</dbReference>
<dbReference type="EC" id="3.5.1.25" evidence="2"/>
<gene>
    <name evidence="12" type="ORF">CYNAS_LOCUS4178</name>
</gene>
<keyword evidence="13" id="KW-1185">Reference proteome</keyword>
<accession>A0AA36GKF7</accession>
<dbReference type="InterPro" id="IPR001034">
    <property type="entry name" value="DeoR_HTH"/>
</dbReference>
<dbReference type="AlphaFoldDB" id="A0AA36GKF7"/>
<comment type="caution">
    <text evidence="12">The sequence shown here is derived from an EMBL/GenBank/DDBJ whole genome shotgun (WGS) entry which is preliminary data.</text>
</comment>
<evidence type="ECO:0000259" key="11">
    <source>
        <dbReference type="PROSITE" id="PS51000"/>
    </source>
</evidence>
<evidence type="ECO:0000256" key="8">
    <source>
        <dbReference type="ARBA" id="ARBA00023163"/>
    </source>
</evidence>
<dbReference type="PANTHER" id="PTHR11113:SF14">
    <property type="entry name" value="N-ACETYLGLUCOSAMINE-6-PHOSPHATE DEACETYLASE"/>
    <property type="match status" value="1"/>
</dbReference>
<dbReference type="InterPro" id="IPR037171">
    <property type="entry name" value="NagB/RpiA_transferase-like"/>
</dbReference>
<evidence type="ECO:0000256" key="9">
    <source>
        <dbReference type="ARBA" id="ARBA00023277"/>
    </source>
</evidence>
<dbReference type="Gene3D" id="3.40.50.1360">
    <property type="match status" value="1"/>
</dbReference>
<evidence type="ECO:0000256" key="2">
    <source>
        <dbReference type="ARBA" id="ARBA00011899"/>
    </source>
</evidence>
<keyword evidence="6" id="KW-0805">Transcription regulation</keyword>
<protein>
    <recommendedName>
        <fullName evidence="3">N-acetylglucosamine-6-phosphate deacetylase</fullName>
        <ecNumber evidence="2">3.5.1.25</ecNumber>
    </recommendedName>
</protein>
<evidence type="ECO:0000256" key="10">
    <source>
        <dbReference type="ARBA" id="ARBA00047647"/>
    </source>
</evidence>
<dbReference type="GO" id="GO:0003700">
    <property type="term" value="F:DNA-binding transcription factor activity"/>
    <property type="evidence" value="ECO:0007669"/>
    <property type="project" value="InterPro"/>
</dbReference>
<sequence length="619" mass="66038">MAMRNTRSRRQQILQLLIEHGSVQVADLVERFGVSAVTIRADLTHFESQGLANRTHGGATLVRTPPQEQDIHEKDALNLPLKESIGACAARLVRPGDNIIIDSGSTTMTLARHLRTQRDVTVMTNGLNIAWELANAPGINVLLTGGLLRQQSLSLQGSQAEASLNSYSFDTLFLGVDGLDLQFGLTTHDEAEARLNHRMVERARRIVVLTDASKFGRVSLHRIALLDQIHTIITDAGIDDASREGLQRLGIEGRILTPLGWRRGHVHFDSHVRQLQVDDHSGADDLQLPVILPGFIDLHVHGAAGVDLMQGGDVARTIARTHLRFGTTTLLATTMTAGLDEIEQALQGVAAAMAAPDAEAASIVGVHLEGPFISPQRLGAQPNRTIEATLALVQQLHALAPIRVMTLAPEIGEHTALIPALAAMGIRVQLGHSAGTYEEGVAALQAGASGFTHLFNGMTGVDHYRPGIAAAALAHAQYAEIIPDLQHIHPGVIRLAARAIPRLYAVTDATAATGMPDGEYALGEQRVHKCGGCVRLATGSLAGSALTMDQALRNLVRVGLDLADASQRVSTFPADYLGLGDRGRIAPDARADLVVLDAELRLQQVVVGGHVVDFNAANA</sequence>
<dbReference type="SUPFAM" id="SSF51338">
    <property type="entry name" value="Composite domain of metallo-dependent hydrolases"/>
    <property type="match status" value="1"/>
</dbReference>
<dbReference type="NCBIfam" id="NF007316">
    <property type="entry name" value="PRK09802.1"/>
    <property type="match status" value="1"/>
</dbReference>
<dbReference type="PANTHER" id="PTHR11113">
    <property type="entry name" value="N-ACETYLGLUCOSAMINE-6-PHOSPHATE DEACETYLASE"/>
    <property type="match status" value="1"/>
</dbReference>
<dbReference type="Gene3D" id="3.20.20.140">
    <property type="entry name" value="Metal-dependent hydrolases"/>
    <property type="match status" value="1"/>
</dbReference>
<dbReference type="SUPFAM" id="SSF46785">
    <property type="entry name" value="Winged helix' DNA-binding domain"/>
    <property type="match status" value="1"/>
</dbReference>
<evidence type="ECO:0000256" key="4">
    <source>
        <dbReference type="ARBA" id="ARBA00022723"/>
    </source>
</evidence>
<dbReference type="PROSITE" id="PS51000">
    <property type="entry name" value="HTH_DEOR_2"/>
    <property type="match status" value="1"/>
</dbReference>
<dbReference type="SUPFAM" id="SSF51556">
    <property type="entry name" value="Metallo-dependent hydrolases"/>
    <property type="match status" value="1"/>
</dbReference>
<feature type="domain" description="HTH deoR-type" evidence="11">
    <location>
        <begin position="6"/>
        <end position="61"/>
    </location>
</feature>
<evidence type="ECO:0000256" key="6">
    <source>
        <dbReference type="ARBA" id="ARBA00023015"/>
    </source>
</evidence>
<keyword evidence="7" id="KW-0238">DNA-binding</keyword>
<keyword evidence="4" id="KW-0479">Metal-binding</keyword>
<dbReference type="InterPro" id="IPR003764">
    <property type="entry name" value="GlcNAc_6-P_deAcase"/>
</dbReference>
<evidence type="ECO:0000313" key="12">
    <source>
        <dbReference type="EMBL" id="CAJ0592195.1"/>
    </source>
</evidence>
<dbReference type="InterPro" id="IPR011059">
    <property type="entry name" value="Metal-dep_hydrolase_composite"/>
</dbReference>
<dbReference type="Pfam" id="PF08220">
    <property type="entry name" value="HTH_DeoR"/>
    <property type="match status" value="1"/>
</dbReference>
<proteinExistence type="inferred from homology"/>
<comment type="similarity">
    <text evidence="1">Belongs to the metallo-dependent hydrolases superfamily. NagA family.</text>
</comment>
<comment type="catalytic activity">
    <reaction evidence="10">
        <text>N-acetyl-D-glucosamine 6-phosphate + H2O = D-glucosamine 6-phosphate + acetate</text>
        <dbReference type="Rhea" id="RHEA:22936"/>
        <dbReference type="ChEBI" id="CHEBI:15377"/>
        <dbReference type="ChEBI" id="CHEBI:30089"/>
        <dbReference type="ChEBI" id="CHEBI:57513"/>
        <dbReference type="ChEBI" id="CHEBI:58725"/>
        <dbReference type="EC" id="3.5.1.25"/>
    </reaction>
</comment>
<dbReference type="InterPro" id="IPR036388">
    <property type="entry name" value="WH-like_DNA-bd_sf"/>
</dbReference>
<dbReference type="PROSITE" id="PS00894">
    <property type="entry name" value="HTH_DEOR_1"/>
    <property type="match status" value="1"/>
</dbReference>
<evidence type="ECO:0000256" key="1">
    <source>
        <dbReference type="ARBA" id="ARBA00010716"/>
    </source>
</evidence>
<dbReference type="Gene3D" id="1.10.10.10">
    <property type="entry name" value="Winged helix-like DNA-binding domain superfamily/Winged helix DNA-binding domain"/>
    <property type="match status" value="1"/>
</dbReference>
<organism evidence="12 13">
    <name type="scientific">Cylicocyclus nassatus</name>
    <name type="common">Nematode worm</name>
    <dbReference type="NCBI Taxonomy" id="53992"/>
    <lineage>
        <taxon>Eukaryota</taxon>
        <taxon>Metazoa</taxon>
        <taxon>Ecdysozoa</taxon>
        <taxon>Nematoda</taxon>
        <taxon>Chromadorea</taxon>
        <taxon>Rhabditida</taxon>
        <taxon>Rhabditina</taxon>
        <taxon>Rhabditomorpha</taxon>
        <taxon>Strongyloidea</taxon>
        <taxon>Strongylidae</taxon>
        <taxon>Cylicocyclus</taxon>
    </lineage>
</organism>
<keyword evidence="9" id="KW-0119">Carbohydrate metabolism</keyword>
<dbReference type="Pfam" id="PF00455">
    <property type="entry name" value="DeoRC"/>
    <property type="match status" value="1"/>
</dbReference>
<keyword evidence="8" id="KW-0804">Transcription</keyword>
<dbReference type="GO" id="GO:0046872">
    <property type="term" value="F:metal ion binding"/>
    <property type="evidence" value="ECO:0007669"/>
    <property type="project" value="UniProtKB-KW"/>
</dbReference>
<dbReference type="Gene3D" id="2.30.40.10">
    <property type="entry name" value="Urease, subunit C, domain 1"/>
    <property type="match status" value="1"/>
</dbReference>
<dbReference type="SUPFAM" id="SSF100950">
    <property type="entry name" value="NagB/RpiA/CoA transferase-like"/>
    <property type="match status" value="1"/>
</dbReference>
<dbReference type="SMART" id="SM01134">
    <property type="entry name" value="DeoRC"/>
    <property type="match status" value="1"/>
</dbReference>
<evidence type="ECO:0000256" key="5">
    <source>
        <dbReference type="ARBA" id="ARBA00022801"/>
    </source>
</evidence>
<evidence type="ECO:0000256" key="7">
    <source>
        <dbReference type="ARBA" id="ARBA00023125"/>
    </source>
</evidence>
<dbReference type="InterPro" id="IPR014036">
    <property type="entry name" value="DeoR-like_C"/>
</dbReference>
<dbReference type="InterPro" id="IPR018356">
    <property type="entry name" value="Tscrpt_reg_HTH_DeoR_CS"/>
</dbReference>
<dbReference type="Proteomes" id="UP001176961">
    <property type="component" value="Unassembled WGS sequence"/>
</dbReference>
<dbReference type="SMART" id="SM00420">
    <property type="entry name" value="HTH_DEOR"/>
    <property type="match status" value="1"/>
</dbReference>
<evidence type="ECO:0000256" key="3">
    <source>
        <dbReference type="ARBA" id="ARBA00018029"/>
    </source>
</evidence>
<dbReference type="NCBIfam" id="NF040755">
    <property type="entry name" value="AgaR"/>
    <property type="match status" value="1"/>
</dbReference>
<dbReference type="GO" id="GO:0006046">
    <property type="term" value="P:N-acetylglucosamine catabolic process"/>
    <property type="evidence" value="ECO:0007669"/>
    <property type="project" value="TreeGrafter"/>
</dbReference>
<reference evidence="12" key="1">
    <citation type="submission" date="2023-07" db="EMBL/GenBank/DDBJ databases">
        <authorList>
            <consortium name="CYATHOMIX"/>
        </authorList>
    </citation>
    <scope>NUCLEOTIDE SEQUENCE</scope>
    <source>
        <strain evidence="12">N/A</strain>
    </source>
</reference>
<dbReference type="PRINTS" id="PR00037">
    <property type="entry name" value="HTHLACR"/>
</dbReference>
<dbReference type="InterPro" id="IPR032466">
    <property type="entry name" value="Metal_Hydrolase"/>
</dbReference>
<dbReference type="Pfam" id="PF01979">
    <property type="entry name" value="Amidohydro_1"/>
    <property type="match status" value="1"/>
</dbReference>
<dbReference type="NCBIfam" id="TIGR00221">
    <property type="entry name" value="nagA"/>
    <property type="match status" value="1"/>
</dbReference>
<dbReference type="GO" id="GO:0008448">
    <property type="term" value="F:N-acetylglucosamine-6-phosphate deacetylase activity"/>
    <property type="evidence" value="ECO:0007669"/>
    <property type="project" value="UniProtKB-EC"/>
</dbReference>
<dbReference type="EMBL" id="CATQJL010000010">
    <property type="protein sequence ID" value="CAJ0592195.1"/>
    <property type="molecule type" value="Genomic_DNA"/>
</dbReference>
<dbReference type="InterPro" id="IPR047779">
    <property type="entry name" value="AgaR-like"/>
</dbReference>